<dbReference type="SUPFAM" id="SSF53474">
    <property type="entry name" value="alpha/beta-Hydrolases"/>
    <property type="match status" value="1"/>
</dbReference>
<dbReference type="EMBL" id="SNRW01002115">
    <property type="protein sequence ID" value="KAA6393865.1"/>
    <property type="molecule type" value="Genomic_DNA"/>
</dbReference>
<accession>A0A5J4WHN4</accession>
<evidence type="ECO:0000313" key="2">
    <source>
        <dbReference type="Proteomes" id="UP000324800"/>
    </source>
</evidence>
<dbReference type="Proteomes" id="UP000324800">
    <property type="component" value="Unassembled WGS sequence"/>
</dbReference>
<dbReference type="GO" id="GO:0008374">
    <property type="term" value="F:O-acyltransferase activity"/>
    <property type="evidence" value="ECO:0007669"/>
    <property type="project" value="InterPro"/>
</dbReference>
<dbReference type="AlphaFoldDB" id="A0A5J4WHN4"/>
<dbReference type="PANTHER" id="PTHR11440">
    <property type="entry name" value="LECITHIN-CHOLESTEROL ACYLTRANSFERASE-RELATED"/>
    <property type="match status" value="1"/>
</dbReference>
<protein>
    <submittedName>
        <fullName evidence="1">Putative phospholipase A1</fullName>
    </submittedName>
</protein>
<dbReference type="InterPro" id="IPR029058">
    <property type="entry name" value="AB_hydrolase_fold"/>
</dbReference>
<organism evidence="1 2">
    <name type="scientific">Streblomastix strix</name>
    <dbReference type="NCBI Taxonomy" id="222440"/>
    <lineage>
        <taxon>Eukaryota</taxon>
        <taxon>Metamonada</taxon>
        <taxon>Preaxostyla</taxon>
        <taxon>Oxymonadida</taxon>
        <taxon>Streblomastigidae</taxon>
        <taxon>Streblomastix</taxon>
    </lineage>
</organism>
<gene>
    <name evidence="1" type="ORF">EZS28_010610</name>
</gene>
<name>A0A5J4WHN4_9EUKA</name>
<dbReference type="GO" id="GO:0006629">
    <property type="term" value="P:lipid metabolic process"/>
    <property type="evidence" value="ECO:0007669"/>
    <property type="project" value="InterPro"/>
</dbReference>
<sequence>MIEMFKANGYVPGVSLWGFPYDWRQDFSLPIIMNPLIDRIKSAYESCGGKKIDIISHSMGGLVFRTFCQLYPELVTKYVRRWITIASPFQGASRMIEAMLYGYTFGMPKIIVDPWVVSEMMVWYSLRLRGQMLGL</sequence>
<dbReference type="InterPro" id="IPR003386">
    <property type="entry name" value="LACT/PDAT_acylTrfase"/>
</dbReference>
<dbReference type="Pfam" id="PF02450">
    <property type="entry name" value="LCAT"/>
    <property type="match status" value="1"/>
</dbReference>
<dbReference type="OrthoDB" id="190846at2759"/>
<evidence type="ECO:0000313" key="1">
    <source>
        <dbReference type="EMBL" id="KAA6393865.1"/>
    </source>
</evidence>
<comment type="caution">
    <text evidence="1">The sequence shown here is derived from an EMBL/GenBank/DDBJ whole genome shotgun (WGS) entry which is preliminary data.</text>
</comment>
<reference evidence="1 2" key="1">
    <citation type="submission" date="2019-03" db="EMBL/GenBank/DDBJ databases">
        <title>Single cell metagenomics reveals metabolic interactions within the superorganism composed of flagellate Streblomastix strix and complex community of Bacteroidetes bacteria on its surface.</title>
        <authorList>
            <person name="Treitli S.C."/>
            <person name="Kolisko M."/>
            <person name="Husnik F."/>
            <person name="Keeling P."/>
            <person name="Hampl V."/>
        </authorList>
    </citation>
    <scope>NUCLEOTIDE SEQUENCE [LARGE SCALE GENOMIC DNA]</scope>
    <source>
        <strain evidence="1">ST1C</strain>
    </source>
</reference>
<dbReference type="Gene3D" id="3.40.50.1820">
    <property type="entry name" value="alpha/beta hydrolase"/>
    <property type="match status" value="1"/>
</dbReference>
<proteinExistence type="predicted"/>